<dbReference type="GeneID" id="70136989"/>
<sequence>MAISRFTDNPHPLSSPDIIYISDDSSDESGDEDYNATLYNISKGTLDVELDFSDRNSTSTYAASVSPASDNPNALTIATEFEALDDASDAVSATTSFDRDAPSTETFRPVVCSRSNSFSSSDMFTFEDTDIELA</sequence>
<evidence type="ECO:0000313" key="3">
    <source>
        <dbReference type="Proteomes" id="UP000758603"/>
    </source>
</evidence>
<name>A0A9P8UCB8_9PEZI</name>
<protein>
    <submittedName>
        <fullName evidence="2">Uncharacterized protein</fullName>
    </submittedName>
</protein>
<evidence type="ECO:0000313" key="2">
    <source>
        <dbReference type="EMBL" id="KAH6646521.1"/>
    </source>
</evidence>
<comment type="caution">
    <text evidence="2">The sequence shown here is derived from an EMBL/GenBank/DDBJ whole genome shotgun (WGS) entry which is preliminary data.</text>
</comment>
<feature type="compositionally biased region" description="Low complexity" evidence="1">
    <location>
        <begin position="14"/>
        <end position="23"/>
    </location>
</feature>
<feature type="compositionally biased region" description="Acidic residues" evidence="1">
    <location>
        <begin position="24"/>
        <end position="33"/>
    </location>
</feature>
<reference evidence="2" key="1">
    <citation type="journal article" date="2021" name="Nat. Commun.">
        <title>Genetic determinants of endophytism in the Arabidopsis root mycobiome.</title>
        <authorList>
            <person name="Mesny F."/>
            <person name="Miyauchi S."/>
            <person name="Thiergart T."/>
            <person name="Pickel B."/>
            <person name="Atanasova L."/>
            <person name="Karlsson M."/>
            <person name="Huettel B."/>
            <person name="Barry K.W."/>
            <person name="Haridas S."/>
            <person name="Chen C."/>
            <person name="Bauer D."/>
            <person name="Andreopoulos W."/>
            <person name="Pangilinan J."/>
            <person name="LaButti K."/>
            <person name="Riley R."/>
            <person name="Lipzen A."/>
            <person name="Clum A."/>
            <person name="Drula E."/>
            <person name="Henrissat B."/>
            <person name="Kohler A."/>
            <person name="Grigoriev I.V."/>
            <person name="Martin F.M."/>
            <person name="Hacquard S."/>
        </authorList>
    </citation>
    <scope>NUCLEOTIDE SEQUENCE</scope>
    <source>
        <strain evidence="2">MPI-SDFR-AT-0073</strain>
    </source>
</reference>
<gene>
    <name evidence="2" type="ORF">BKA67DRAFT_662936</name>
</gene>
<dbReference type="RefSeq" id="XP_045953035.1">
    <property type="nucleotide sequence ID" value="XM_046108098.1"/>
</dbReference>
<dbReference type="EMBL" id="JAGPXC010000009">
    <property type="protein sequence ID" value="KAH6646521.1"/>
    <property type="molecule type" value="Genomic_DNA"/>
</dbReference>
<proteinExistence type="predicted"/>
<dbReference type="Proteomes" id="UP000758603">
    <property type="component" value="Unassembled WGS sequence"/>
</dbReference>
<evidence type="ECO:0000256" key="1">
    <source>
        <dbReference type="SAM" id="MobiDB-lite"/>
    </source>
</evidence>
<accession>A0A9P8UCB8</accession>
<feature type="region of interest" description="Disordered" evidence="1">
    <location>
        <begin position="1"/>
        <end position="33"/>
    </location>
</feature>
<dbReference type="AlphaFoldDB" id="A0A9P8UCB8"/>
<organism evidence="2 3">
    <name type="scientific">Truncatella angustata</name>
    <dbReference type="NCBI Taxonomy" id="152316"/>
    <lineage>
        <taxon>Eukaryota</taxon>
        <taxon>Fungi</taxon>
        <taxon>Dikarya</taxon>
        <taxon>Ascomycota</taxon>
        <taxon>Pezizomycotina</taxon>
        <taxon>Sordariomycetes</taxon>
        <taxon>Xylariomycetidae</taxon>
        <taxon>Amphisphaeriales</taxon>
        <taxon>Sporocadaceae</taxon>
        <taxon>Truncatella</taxon>
    </lineage>
</organism>
<keyword evidence="3" id="KW-1185">Reference proteome</keyword>